<evidence type="ECO:0008006" key="5">
    <source>
        <dbReference type="Google" id="ProtNLM"/>
    </source>
</evidence>
<dbReference type="PANTHER" id="PTHR43576:SF3">
    <property type="entry name" value="ALPHA-L-ARABINOFURANOSIDASE C"/>
    <property type="match status" value="1"/>
</dbReference>
<comment type="caution">
    <text evidence="3">The sequence shown here is derived from an EMBL/GenBank/DDBJ whole genome shotgun (WGS) entry which is preliminary data.</text>
</comment>
<organism evidence="3 4">
    <name type="scientific">Dyella nitratireducens</name>
    <dbReference type="NCBI Taxonomy" id="1849580"/>
    <lineage>
        <taxon>Bacteria</taxon>
        <taxon>Pseudomonadati</taxon>
        <taxon>Pseudomonadota</taxon>
        <taxon>Gammaproteobacteria</taxon>
        <taxon>Lysobacterales</taxon>
        <taxon>Rhodanobacteraceae</taxon>
        <taxon>Dyella</taxon>
    </lineage>
</organism>
<dbReference type="InterPro" id="IPR017853">
    <property type="entry name" value="GH"/>
</dbReference>
<dbReference type="InterPro" id="IPR013780">
    <property type="entry name" value="Glyco_hydro_b"/>
</dbReference>
<evidence type="ECO:0000256" key="2">
    <source>
        <dbReference type="SAM" id="SignalP"/>
    </source>
</evidence>
<dbReference type="Gene3D" id="3.20.20.80">
    <property type="entry name" value="Glycosidases"/>
    <property type="match status" value="1"/>
</dbReference>
<feature type="signal peptide" evidence="2">
    <location>
        <begin position="1"/>
        <end position="28"/>
    </location>
</feature>
<keyword evidence="4" id="KW-1185">Reference proteome</keyword>
<sequence>MRHLCMPLCVFMLGVGSIPAAVAGTASAQVTVNTGKVLSSVSLYALGVNTAVWDGHLQDAGVANLLRTDGVGVMRYPGGSTADNFHWQSNTLDDSGSNAGSTAFDQFMQVAQQVGASPIITVNYGSGSPAEAAAWVKYANITKHYNIHYWEIGNELYGNGTYGSSWERDLHAQKGPAAYASNALQFIQAMKAVDPSIQVGLVLTAPGNWPDGQTSGSSPQPWNDTVLQTACSSADFVSIHWYPQGPWGESDAGLLTAPRDGESTSVSSTPSIPSMVSTLHSKLSQYCGAHASSVRIMTTESNAVSYNPGKQTTSLVNALYLAEDYMTWLANGVINVDWWTTHNSEATGNNNGANLYGTNNYGDYGLLSDGGSNEPSVNTPFPAYYGLQIVGKVVGPHDHIVAASSNQGLVQVHAVKKLNGSVAVLLVNTDPSSTYNVSITGVPGGFTTASIYTYGENSAAVGVAQASASKAATQAVAPYSLTAVVFH</sequence>
<dbReference type="SUPFAM" id="SSF51445">
    <property type="entry name" value="(Trans)glycosidases"/>
    <property type="match status" value="1"/>
</dbReference>
<reference evidence="4" key="1">
    <citation type="journal article" date="2019" name="Int. J. Syst. Evol. Microbiol.">
        <title>The Global Catalogue of Microorganisms (GCM) 10K type strain sequencing project: providing services to taxonomists for standard genome sequencing and annotation.</title>
        <authorList>
            <consortium name="The Broad Institute Genomics Platform"/>
            <consortium name="The Broad Institute Genome Sequencing Center for Infectious Disease"/>
            <person name="Wu L."/>
            <person name="Ma J."/>
        </authorList>
    </citation>
    <scope>NUCLEOTIDE SEQUENCE [LARGE SCALE GENOMIC DNA]</scope>
    <source>
        <strain evidence="4">CGMCC 1.15439</strain>
    </source>
</reference>
<dbReference type="EMBL" id="BMJA01000007">
    <property type="protein sequence ID" value="GGA52352.1"/>
    <property type="molecule type" value="Genomic_DNA"/>
</dbReference>
<dbReference type="Gene3D" id="2.60.40.1180">
    <property type="entry name" value="Golgi alpha-mannosidase II"/>
    <property type="match status" value="1"/>
</dbReference>
<protein>
    <recommendedName>
        <fullName evidence="5">Alpha-L-arabinofuranosidase</fullName>
    </recommendedName>
</protein>
<name>A0ABQ1GYB2_9GAMM</name>
<keyword evidence="2" id="KW-0732">Signal</keyword>
<proteinExistence type="predicted"/>
<dbReference type="Proteomes" id="UP000620046">
    <property type="component" value="Unassembled WGS sequence"/>
</dbReference>
<feature type="chain" id="PRO_5045082092" description="Alpha-L-arabinofuranosidase" evidence="2">
    <location>
        <begin position="29"/>
        <end position="487"/>
    </location>
</feature>
<dbReference type="PANTHER" id="PTHR43576">
    <property type="entry name" value="ALPHA-L-ARABINOFURANOSIDASE C-RELATED"/>
    <property type="match status" value="1"/>
</dbReference>
<gene>
    <name evidence="3" type="ORF">GCM10010981_47270</name>
</gene>
<evidence type="ECO:0000313" key="3">
    <source>
        <dbReference type="EMBL" id="GGA52352.1"/>
    </source>
</evidence>
<feature type="region of interest" description="Disordered" evidence="1">
    <location>
        <begin position="251"/>
        <end position="271"/>
    </location>
</feature>
<evidence type="ECO:0000313" key="4">
    <source>
        <dbReference type="Proteomes" id="UP000620046"/>
    </source>
</evidence>
<accession>A0ABQ1GYB2</accession>
<evidence type="ECO:0000256" key="1">
    <source>
        <dbReference type="SAM" id="MobiDB-lite"/>
    </source>
</evidence>